<protein>
    <submittedName>
        <fullName evidence="1">Uncharacterized protein</fullName>
    </submittedName>
</protein>
<evidence type="ECO:0000313" key="2">
    <source>
        <dbReference type="Proteomes" id="UP000256769"/>
    </source>
</evidence>
<dbReference type="Proteomes" id="UP000256769">
    <property type="component" value="Unassembled WGS sequence"/>
</dbReference>
<name>A0A3D9CPX0_9FLAO</name>
<organism evidence="1 2">
    <name type="scientific">Chryseobacterium flavum</name>
    <dbReference type="NCBI Taxonomy" id="415851"/>
    <lineage>
        <taxon>Bacteria</taxon>
        <taxon>Pseudomonadati</taxon>
        <taxon>Bacteroidota</taxon>
        <taxon>Flavobacteriia</taxon>
        <taxon>Flavobacteriales</taxon>
        <taxon>Weeksellaceae</taxon>
        <taxon>Chryseobacterium group</taxon>
        <taxon>Chryseobacterium</taxon>
    </lineage>
</organism>
<comment type="caution">
    <text evidence="1">The sequence shown here is derived from an EMBL/GenBank/DDBJ whole genome shotgun (WGS) entry which is preliminary data.</text>
</comment>
<gene>
    <name evidence="1" type="ORF">DRF59_05860</name>
</gene>
<evidence type="ECO:0000313" key="1">
    <source>
        <dbReference type="EMBL" id="REC67856.1"/>
    </source>
</evidence>
<accession>A0A3D9CPX0</accession>
<sequence>MSFFKYNNYFSPDAIIKCSCRNLGSVMQVGKVGSSGLITVFDENGNQQWNKTYSHSLDIVFTKVMPFQNGDFIVIGIRGGKTPFAMRIKSNGVILWSRYFQQTTTTENHLYSALFLDMAFYLAYFDVNDSTSGVMFITGDGNVETRTRIKHASIPGNILEINGIATFGEEVFISANERAANGQKRGVFMKGAVYHPAGESEYVSVDGVPVIMSGVHCRTTNSYYEIYLSGMLDSTPVLLNNSHNRSLLYKDWYGQSLRFAYGENHIYAVNMDNEVRCAQYYNTLPDWTKRIDAKEFIIDEVKANEVLARGTDVIGNFTGLLPDSIDSCKTYPAGIFETPQKDLQRQTADYEGTNIDYDINDLPFSVSDYMYEGKNVCDNGGGSTINFDEFSGLQTPAFYLQAAGSTGSDSTQGIHLRWAFGGALGENHLPKGTEAGSEVNFNKKNDFVKIYRTPYVKSIFNLNFSTPPQMVDDNQKLWVYKSGSNNQRMIYVYFKNASTYAFVRQGTDPLSEPAKFIEKYGNELIEVQCKTDLFFAAKVNVMRQLGSELKIEALSVADPANITQQHLGYRDTTAKGSPYFTIENGKTLRFKASKCKVTSLDFEFYSDFIKSRNSAQAWSHMGDFALTRDTKIAFNALDPLPDTRPVHGAWLRYNDEAYVNTENYRDRWEHSSQGPLDRDIRTVVDNYINLSNSQANPKAYETINFNLSADPVVNISTDDPEPGTTQVSNLDLLNIAALDYHIARMLGLGYLDLSDEAMGPEYIYIAEYYTNRNLDIHSTDKEYQLLSMSLPVSINLERLSLPVQLLKLGKGMDGNNSSSLYDSEGYSNDGKYRYISIYNQPLPDIDINPGFFSSADFFDASSYTRPVYAGLEHRLIEPGAQDDYKWIKPELCHDNKYLNIDSTVSDSKAFETVSIQIPDTYAPMYMHRQEKSGLYHYQSYGINWFSRAQIGYNELSITTEIKPSNRLLPPSGVAAFNIQKEYPLTFTSQDEQIRLQAIPANEDKTLVRILFDYYSYQDLINYSIPFDSPVTNQEYLSDPNSLFPDNKEIFADEAEIYFRNSEPKVISAKAYNVLPHQNQLLAVFETKDYPVPSSGATVPGNAQPSVVQETFKSEIPAGAVAGDFIGGIFLLGSDAYIIHEITQGTSGLNFTVFKKGPSDAIMAGQTPAINQAGLALPVIAPATEGLFHVTENMQNTSTWGAQNPNILKVKIGSSDWSVHREIIEVPVSGGTTQRYLEKTRGIWKNAKVEPFLEKIDKYQNSVGEIITYPPTQPPVFRGVYKITFTGFSMAQHAQYMANGHSVEWHKGILRLFTNENIVNGVAVDSRSSFKVVKTEGIGTSQNLVLYIYDESFEIKENPSKEPILYDNVQNVPKLASNPVTGDSVQVNYYPSYKVYLYKNTANNLTQDAILPVGDEDVRYSVFGLKSVDNDNVDMQGAKYKSKFSVPAVMFANRIVVPLKPELPVGSTYATRPDKFGKSTYSFITNYQQKPYSVQFYRANNSILLAALYEPKTIEEIKISLAAVGGNDEIFFNNRWQNFVDFDMLTNGGIRYDIFPKAGRVRYALPLPDSKDFFGAINDFIKEHNKHYNTNVPLINDGSIGNMFFSDEIIPAIPNVSDRLIFGQFIRERIINCFLPLTEVPVIYQHIKKLNVTDPAGHRPKNKKQNIRDASGYLLPTTHADFDMAPMAAVYSESPHSTLFTDFTLDGASDNFYFYGVREMGNQMQMGEFSPFLGPIKLVNTNPAEPPKILSLLPVVDNATLGINAKVRIEVNQYPDVQNIETISVYRATNKLDAESVLTMKHIKTVGVLTVEKNVENSSWILYDDFTDLENKPYGDALYYRVVVSRRVSYTTTDYTVVPPSTKEVMDMAPSLPSKIVVSTLVENYNPPAPVLRYHSEPVDSDVLNWVILSWDQVCYKGKYHLYKLSNQGNWKEIARIDTDEKDISKAKLYVFSHNPVTNTDEWLFKETFDLTGKEFFLPVEKLGLDPMQIKDAAGNILYHHFKMVAQNTSNMLSTEEKILTIYKQETWSDIGGISHDGTDGMILQGTFIVRP</sequence>
<dbReference type="RefSeq" id="WP_115957749.1">
    <property type="nucleotide sequence ID" value="NZ_CBCRVL010000004.1"/>
</dbReference>
<keyword evidence="2" id="KW-1185">Reference proteome</keyword>
<dbReference type="EMBL" id="QNUE01000004">
    <property type="protein sequence ID" value="REC67856.1"/>
    <property type="molecule type" value="Genomic_DNA"/>
</dbReference>
<reference evidence="1 2" key="1">
    <citation type="journal article" date="2007" name="Int. J. Syst. Evol. Microbiol.">
        <title>Chryseobacterium flavum sp. nov., isolated from polluted soil.</title>
        <authorList>
            <person name="Zhou Y."/>
            <person name="Dong J."/>
            <person name="Wang X."/>
            <person name="Huang X."/>
            <person name="Zhang K.Y."/>
            <person name="Zhang Y.Q."/>
            <person name="Guo Y.F."/>
            <person name="Lai R."/>
            <person name="Li W.J."/>
        </authorList>
    </citation>
    <scope>NUCLEOTIDE SEQUENCE [LARGE SCALE GENOMIC DNA]</scope>
    <source>
        <strain evidence="1 2">KCTC 12877</strain>
    </source>
</reference>
<proteinExistence type="predicted"/>
<dbReference type="OrthoDB" id="717548at2"/>